<dbReference type="Pfam" id="PF08239">
    <property type="entry name" value="SH3_3"/>
    <property type="match status" value="1"/>
</dbReference>
<evidence type="ECO:0000313" key="4">
    <source>
        <dbReference type="EMBL" id="THF58959.1"/>
    </source>
</evidence>
<feature type="region of interest" description="Disordered" evidence="1">
    <location>
        <begin position="128"/>
        <end position="149"/>
    </location>
</feature>
<accession>A0ABY2QAF9</accession>
<dbReference type="EMBL" id="SSNY01000002">
    <property type="protein sequence ID" value="THF58959.1"/>
    <property type="molecule type" value="Genomic_DNA"/>
</dbReference>
<organism evidence="4 5">
    <name type="scientific">Ollibium composti</name>
    <dbReference type="NCBI Taxonomy" id="2675109"/>
    <lineage>
        <taxon>Bacteria</taxon>
        <taxon>Pseudomonadati</taxon>
        <taxon>Pseudomonadota</taxon>
        <taxon>Alphaproteobacteria</taxon>
        <taxon>Hyphomicrobiales</taxon>
        <taxon>Phyllobacteriaceae</taxon>
        <taxon>Ollibium</taxon>
    </lineage>
</organism>
<evidence type="ECO:0000256" key="2">
    <source>
        <dbReference type="SAM" id="Phobius"/>
    </source>
</evidence>
<evidence type="ECO:0000256" key="1">
    <source>
        <dbReference type="SAM" id="MobiDB-lite"/>
    </source>
</evidence>
<gene>
    <name evidence="4" type="ORF">E6C48_04740</name>
</gene>
<feature type="compositionally biased region" description="Low complexity" evidence="1">
    <location>
        <begin position="178"/>
        <end position="195"/>
    </location>
</feature>
<evidence type="ECO:0000313" key="5">
    <source>
        <dbReference type="Proteomes" id="UP000306441"/>
    </source>
</evidence>
<comment type="caution">
    <text evidence="4">The sequence shown here is derived from an EMBL/GenBank/DDBJ whole genome shotgun (WGS) entry which is preliminary data.</text>
</comment>
<protein>
    <submittedName>
        <fullName evidence="4">SH3 domain-containing protein</fullName>
    </submittedName>
</protein>
<keyword evidence="2" id="KW-0472">Membrane</keyword>
<dbReference type="InterPro" id="IPR003646">
    <property type="entry name" value="SH3-like_bac-type"/>
</dbReference>
<name>A0ABY2QAF9_9HYPH</name>
<proteinExistence type="predicted"/>
<keyword evidence="2" id="KW-0812">Transmembrane</keyword>
<keyword evidence="2" id="KW-1133">Transmembrane helix</keyword>
<dbReference type="Proteomes" id="UP000306441">
    <property type="component" value="Unassembled WGS sequence"/>
</dbReference>
<feature type="transmembrane region" description="Helical" evidence="2">
    <location>
        <begin position="42"/>
        <end position="63"/>
    </location>
</feature>
<reference evidence="4 5" key="1">
    <citation type="submission" date="2019-04" db="EMBL/GenBank/DDBJ databases">
        <title>Mesorhizobium composti sp. nov., isolated from compost.</title>
        <authorList>
            <person name="Lin S.-Y."/>
            <person name="Hameed A."/>
            <person name="Hsieh Y.-T."/>
            <person name="Young C.-C."/>
        </authorList>
    </citation>
    <scope>NUCLEOTIDE SEQUENCE [LARGE SCALE GENOMIC DNA]</scope>
    <source>
        <strain evidence="4 5">CC-YTH430</strain>
    </source>
</reference>
<feature type="region of interest" description="Disordered" evidence="1">
    <location>
        <begin position="178"/>
        <end position="219"/>
    </location>
</feature>
<feature type="region of interest" description="Disordered" evidence="1">
    <location>
        <begin position="70"/>
        <end position="90"/>
    </location>
</feature>
<keyword evidence="5" id="KW-1185">Reference proteome</keyword>
<sequence>MEVAGVKGLFGFGSPKQRRFAMQFGYAARPSFWQELKANSHLVIAAVGTMALLGVAGTALWLAMPSGDRPAFAEPKPQAEAAAEAPAAEQAETVAANSKAVVTDDASVVSSQVAPKADAVRPAEAAEADIAALPRNDPRWTGEGKPPPAIDAKAVAVQTNDGAKTAFAEEDGAAKGAVAGDKTAADAANEQAAAAPSTDDDETAADSHSDPDPKAATAAIPAARPEPPANEAGAAANGHILRAVTMRSGPKKGAAAIGTIPAKTAVQVISCKSWCEVVYKGRHGFIYKSFVRRDG</sequence>
<evidence type="ECO:0000259" key="3">
    <source>
        <dbReference type="Pfam" id="PF08239"/>
    </source>
</evidence>
<feature type="domain" description="SH3b" evidence="3">
    <location>
        <begin position="244"/>
        <end position="291"/>
    </location>
</feature>
<dbReference type="Gene3D" id="2.30.30.40">
    <property type="entry name" value="SH3 Domains"/>
    <property type="match status" value="1"/>
</dbReference>